<sequence>MAMRLAAALVLLFATAAEASAQDAAPLYPEMVLETDDSYSADAGLTAFRTALIEASATLVVTPAGRMLDPDAMLPFLAREVEFFVGQGGDTYRDAFVSLGGHPARRALEMAGRLSHESESIDPVVYRRYGMNALAALAGEPTVGRTEWLGGRICTASYGRISWPDWIALDATLRTLDRREWAIAAAVDGEGAEGLAGIGWPKPYQMVPISPGQKRSGGWLGVLEPQGGTVFFRTSYSPHASHFAPYLNSHLCFEQRGGEWKVSAVAIRLD</sequence>
<keyword evidence="3" id="KW-1185">Reference proteome</keyword>
<organism evidence="2 3">
    <name type="scientific">Aquibium oceanicum</name>
    <dbReference type="NCBI Taxonomy" id="1670800"/>
    <lineage>
        <taxon>Bacteria</taxon>
        <taxon>Pseudomonadati</taxon>
        <taxon>Pseudomonadota</taxon>
        <taxon>Alphaproteobacteria</taxon>
        <taxon>Hyphomicrobiales</taxon>
        <taxon>Phyllobacteriaceae</taxon>
        <taxon>Aquibium</taxon>
    </lineage>
</organism>
<evidence type="ECO:0000256" key="1">
    <source>
        <dbReference type="SAM" id="SignalP"/>
    </source>
</evidence>
<evidence type="ECO:0000313" key="3">
    <source>
        <dbReference type="Proteomes" id="UP000182840"/>
    </source>
</evidence>
<dbReference type="KEGG" id="meso:BSQ44_11065"/>
<protein>
    <submittedName>
        <fullName evidence="2">Uncharacterized protein</fullName>
    </submittedName>
</protein>
<dbReference type="STRING" id="1670800.BSQ44_11065"/>
<accession>A0A1L3SR59</accession>
<dbReference type="Proteomes" id="UP000182840">
    <property type="component" value="Chromosome"/>
</dbReference>
<name>A0A1L3SR59_9HYPH</name>
<dbReference type="OrthoDB" id="9823634at2"/>
<feature type="signal peptide" evidence="1">
    <location>
        <begin position="1"/>
        <end position="21"/>
    </location>
</feature>
<evidence type="ECO:0000313" key="2">
    <source>
        <dbReference type="EMBL" id="APH71850.1"/>
    </source>
</evidence>
<keyword evidence="1" id="KW-0732">Signal</keyword>
<dbReference type="EMBL" id="CP018171">
    <property type="protein sequence ID" value="APH71850.1"/>
    <property type="molecule type" value="Genomic_DNA"/>
</dbReference>
<proteinExistence type="predicted"/>
<dbReference type="RefSeq" id="WP_072604036.1">
    <property type="nucleotide sequence ID" value="NZ_CP018171.1"/>
</dbReference>
<reference evidence="3" key="1">
    <citation type="submission" date="2016-11" db="EMBL/GenBank/DDBJ databases">
        <title>Mesorhizobium oceanicum sp. nov., isolated from deep seawater in South China Sea.</title>
        <authorList>
            <person name="Fu G.-Y."/>
        </authorList>
    </citation>
    <scope>NUCLEOTIDE SEQUENCE [LARGE SCALE GENOMIC DNA]</scope>
    <source>
        <strain evidence="3">B7</strain>
    </source>
</reference>
<gene>
    <name evidence="2" type="ORF">BSQ44_11065</name>
</gene>
<dbReference type="AlphaFoldDB" id="A0A1L3SR59"/>
<feature type="chain" id="PRO_5013267459" evidence="1">
    <location>
        <begin position="22"/>
        <end position="270"/>
    </location>
</feature>